<evidence type="ECO:0000256" key="6">
    <source>
        <dbReference type="RuleBase" id="RU365009"/>
    </source>
</evidence>
<dbReference type="EMBL" id="CAJMWZ010002846">
    <property type="protein sequence ID" value="CAE6463870.1"/>
    <property type="molecule type" value="Genomic_DNA"/>
</dbReference>
<gene>
    <name evidence="7" type="ORF">RDB_LOCUS54731</name>
</gene>
<dbReference type="CDD" id="cd23507">
    <property type="entry name" value="hydrophobin_I"/>
    <property type="match status" value="1"/>
</dbReference>
<keyword evidence="3 6" id="KW-0134">Cell wall</keyword>
<evidence type="ECO:0000256" key="1">
    <source>
        <dbReference type="ARBA" id="ARBA00004191"/>
    </source>
</evidence>
<evidence type="ECO:0000313" key="8">
    <source>
        <dbReference type="Proteomes" id="UP000663850"/>
    </source>
</evidence>
<organism evidence="7 8">
    <name type="scientific">Rhizoctonia solani</name>
    <dbReference type="NCBI Taxonomy" id="456999"/>
    <lineage>
        <taxon>Eukaryota</taxon>
        <taxon>Fungi</taxon>
        <taxon>Dikarya</taxon>
        <taxon>Basidiomycota</taxon>
        <taxon>Agaricomycotina</taxon>
        <taxon>Agaricomycetes</taxon>
        <taxon>Cantharellales</taxon>
        <taxon>Ceratobasidiaceae</taxon>
        <taxon>Rhizoctonia</taxon>
    </lineage>
</organism>
<keyword evidence="4 6" id="KW-0964">Secreted</keyword>
<name>A0A8H3GSJ0_9AGAM</name>
<dbReference type="Pfam" id="PF01185">
    <property type="entry name" value="Hydrophobin"/>
    <property type="match status" value="1"/>
</dbReference>
<feature type="signal peptide" evidence="6">
    <location>
        <begin position="1"/>
        <end position="16"/>
    </location>
</feature>
<reference evidence="7" key="1">
    <citation type="submission" date="2021-01" db="EMBL/GenBank/DDBJ databases">
        <authorList>
            <person name="Kaushik A."/>
        </authorList>
    </citation>
    <scope>NUCLEOTIDE SEQUENCE</scope>
    <source>
        <strain evidence="7">Type strain: AG8-Rh-89/</strain>
    </source>
</reference>
<protein>
    <recommendedName>
        <fullName evidence="6">Hydrophobin</fullName>
    </recommendedName>
</protein>
<dbReference type="AlphaFoldDB" id="A0A8H3GSJ0"/>
<dbReference type="Proteomes" id="UP000663850">
    <property type="component" value="Unassembled WGS sequence"/>
</dbReference>
<dbReference type="GO" id="GO:0009277">
    <property type="term" value="C:fungal-type cell wall"/>
    <property type="evidence" value="ECO:0007669"/>
    <property type="project" value="InterPro"/>
</dbReference>
<sequence length="213" mass="21958">MRSILSLVVVAGLAVASPTPLSPSSRQTAYDLASDSGGPLDLSDIGVLSGGSGLLGANSEIAGLHLRHVKRGLLGGLSISDVGGTLGPLTQGGALSDLGLGVKRDHENNKRFLNFGRPSGGFTPKADTCSAGRRYCCKDVRKYSDSRNAGLLDGALVQDGLLNDVLMGLTCDLIAGNLAPDSCDRNAVCCTSQRNYKEGLLNLGCTRIGLNSI</sequence>
<evidence type="ECO:0000256" key="4">
    <source>
        <dbReference type="ARBA" id="ARBA00022525"/>
    </source>
</evidence>
<feature type="chain" id="PRO_5034860348" description="Hydrophobin" evidence="6">
    <location>
        <begin position="17"/>
        <end position="213"/>
    </location>
</feature>
<evidence type="ECO:0000313" key="7">
    <source>
        <dbReference type="EMBL" id="CAE6463870.1"/>
    </source>
</evidence>
<comment type="similarity">
    <text evidence="2 6">Belongs to the fungal hydrophobin family.</text>
</comment>
<proteinExistence type="inferred from homology"/>
<evidence type="ECO:0000256" key="2">
    <source>
        <dbReference type="ARBA" id="ARBA00010446"/>
    </source>
</evidence>
<evidence type="ECO:0000256" key="3">
    <source>
        <dbReference type="ARBA" id="ARBA00022512"/>
    </source>
</evidence>
<keyword evidence="5 6" id="KW-1015">Disulfide bond</keyword>
<keyword evidence="6" id="KW-0732">Signal</keyword>
<dbReference type="InterPro" id="IPR001338">
    <property type="entry name" value="Class_I_Hydrophobin"/>
</dbReference>
<evidence type="ECO:0000256" key="5">
    <source>
        <dbReference type="ARBA" id="ARBA00023157"/>
    </source>
</evidence>
<dbReference type="GO" id="GO:0005199">
    <property type="term" value="F:structural constituent of cell wall"/>
    <property type="evidence" value="ECO:0007669"/>
    <property type="project" value="InterPro"/>
</dbReference>
<comment type="subcellular location">
    <subcellularLocation>
        <location evidence="1 6">Secreted</location>
        <location evidence="1 6">Cell wall</location>
    </subcellularLocation>
</comment>
<accession>A0A8H3GSJ0</accession>
<dbReference type="SMART" id="SM00075">
    <property type="entry name" value="HYDRO"/>
    <property type="match status" value="1"/>
</dbReference>
<comment type="caution">
    <text evidence="7">The sequence shown here is derived from an EMBL/GenBank/DDBJ whole genome shotgun (WGS) entry which is preliminary data.</text>
</comment>